<organism evidence="1 2">
    <name type="scientific">Thermobifida alba</name>
    <name type="common">Thermomonospora alba</name>
    <dbReference type="NCBI Taxonomy" id="53522"/>
    <lineage>
        <taxon>Bacteria</taxon>
        <taxon>Bacillati</taxon>
        <taxon>Actinomycetota</taxon>
        <taxon>Actinomycetes</taxon>
        <taxon>Streptosporangiales</taxon>
        <taxon>Nocardiopsidaceae</taxon>
        <taxon>Thermobifida</taxon>
    </lineage>
</organism>
<dbReference type="InterPro" id="IPR032710">
    <property type="entry name" value="NTF2-like_dom_sf"/>
</dbReference>
<evidence type="ECO:0000313" key="2">
    <source>
        <dbReference type="Proteomes" id="UP000832041"/>
    </source>
</evidence>
<proteinExistence type="predicted"/>
<evidence type="ECO:0000313" key="1">
    <source>
        <dbReference type="EMBL" id="UPT20511.1"/>
    </source>
</evidence>
<dbReference type="Proteomes" id="UP000832041">
    <property type="component" value="Chromosome"/>
</dbReference>
<dbReference type="SUPFAM" id="SSF54427">
    <property type="entry name" value="NTF2-like"/>
    <property type="match status" value="1"/>
</dbReference>
<evidence type="ECO:0008006" key="3">
    <source>
        <dbReference type="Google" id="ProtNLM"/>
    </source>
</evidence>
<sequence>MSAPRAHGPQRVALPADRVSACADAFFRHAAAGEWEAMLAVAAPDAVVWQSGGRPARLLRDALPDLRRLRERLGRWEYRDTRRIVGADGFCEQHTVRFHRADGTVRDVAVCVVGYLDASARLVRLDEYLDPSEVSTWSP</sequence>
<dbReference type="RefSeq" id="WP_248592770.1">
    <property type="nucleotide sequence ID" value="NZ_BAABEB010000012.1"/>
</dbReference>
<dbReference type="EMBL" id="CP051627">
    <property type="protein sequence ID" value="UPT20511.1"/>
    <property type="molecule type" value="Genomic_DNA"/>
</dbReference>
<dbReference type="Gene3D" id="3.10.450.50">
    <property type="match status" value="1"/>
</dbReference>
<keyword evidence="2" id="KW-1185">Reference proteome</keyword>
<name>A0ABY4L0Q9_THEAE</name>
<gene>
    <name evidence="1" type="ORF">FOF52_05595</name>
</gene>
<reference evidence="1 2" key="1">
    <citation type="submission" date="2020-04" db="EMBL/GenBank/DDBJ databases">
        <title>Thermobifida alba genome sequencing and assembly.</title>
        <authorList>
            <person name="Luzics S."/>
            <person name="Horvath B."/>
            <person name="Nagy I."/>
            <person name="Toth A."/>
            <person name="Nagy I."/>
            <person name="Kukolya J."/>
        </authorList>
    </citation>
    <scope>NUCLEOTIDE SEQUENCE [LARGE SCALE GENOMIC DNA]</scope>
    <source>
        <strain evidence="1 2">DSM 43795</strain>
    </source>
</reference>
<accession>A0ABY4L0Q9</accession>
<protein>
    <recommendedName>
        <fullName evidence="3">SnoaL-like domain-containing protein</fullName>
    </recommendedName>
</protein>